<feature type="region of interest" description="Disordered" evidence="5">
    <location>
        <begin position="1"/>
        <end position="20"/>
    </location>
</feature>
<dbReference type="EMBL" id="QUSW01000006">
    <property type="protein sequence ID" value="RQP22932.1"/>
    <property type="molecule type" value="Genomic_DNA"/>
</dbReference>
<reference evidence="8 9" key="1">
    <citation type="submission" date="2018-08" db="EMBL/GenBank/DDBJ databases">
        <authorList>
            <person name="Khan S.A."/>
            <person name="Jeon C.O."/>
            <person name="Chun B.H."/>
            <person name="Jeong S.E."/>
        </authorList>
    </citation>
    <scope>NUCLEOTIDE SEQUENCE [LARGE SCALE GENOMIC DNA]</scope>
    <source>
        <strain evidence="8 9">S-16</strain>
    </source>
</reference>
<feature type="signal peptide" evidence="6">
    <location>
        <begin position="1"/>
        <end position="44"/>
    </location>
</feature>
<evidence type="ECO:0000259" key="7">
    <source>
        <dbReference type="Pfam" id="PF03714"/>
    </source>
</evidence>
<evidence type="ECO:0000256" key="4">
    <source>
        <dbReference type="ARBA" id="ARBA00023295"/>
    </source>
</evidence>
<dbReference type="GO" id="GO:0030246">
    <property type="term" value="F:carbohydrate binding"/>
    <property type="evidence" value="ECO:0007669"/>
    <property type="project" value="InterPro"/>
</dbReference>
<dbReference type="Pfam" id="PF03714">
    <property type="entry name" value="PUD"/>
    <property type="match status" value="1"/>
</dbReference>
<protein>
    <submittedName>
        <fullName evidence="8">Pullulanase</fullName>
    </submittedName>
</protein>
<accession>A0A3N7IVX5</accession>
<gene>
    <name evidence="8" type="ORF">DZC73_21585</name>
</gene>
<dbReference type="SUPFAM" id="SSF49452">
    <property type="entry name" value="Starch-binding domain-like"/>
    <property type="match status" value="1"/>
</dbReference>
<evidence type="ECO:0000256" key="6">
    <source>
        <dbReference type="SAM" id="SignalP"/>
    </source>
</evidence>
<evidence type="ECO:0000256" key="2">
    <source>
        <dbReference type="ARBA" id="ARBA00022729"/>
    </source>
</evidence>
<dbReference type="InterPro" id="IPR013784">
    <property type="entry name" value="Carb-bd-like_fold"/>
</dbReference>
<comment type="similarity">
    <text evidence="1">Belongs to the glycosyl hydrolase 13 family.</text>
</comment>
<keyword evidence="4" id="KW-0326">Glycosidase</keyword>
<reference evidence="8 9" key="2">
    <citation type="submission" date="2018-12" db="EMBL/GenBank/DDBJ databases">
        <title>Rhizobacter gummiphilus sp. nov., a rubber-degrading bacterium isolated from the soil of a botanical garden in Japan.</title>
        <authorList>
            <person name="Shunsuke S.S."/>
        </authorList>
    </citation>
    <scope>NUCLEOTIDE SEQUENCE [LARGE SCALE GENOMIC DNA]</scope>
    <source>
        <strain evidence="8 9">S-16</strain>
    </source>
</reference>
<evidence type="ECO:0000313" key="8">
    <source>
        <dbReference type="EMBL" id="RQP22932.1"/>
    </source>
</evidence>
<dbReference type="CDD" id="cd10315">
    <property type="entry name" value="CBM41_pullulanase"/>
    <property type="match status" value="1"/>
</dbReference>
<comment type="caution">
    <text evidence="8">The sequence shown here is derived from an EMBL/GenBank/DDBJ whole genome shotgun (WGS) entry which is preliminary data.</text>
</comment>
<sequence length="166" mass="18154">MDDFGPDVGGRQGMSLPTSTHARQPMLKTLITAVIALAAGSAMAQTTPPEGKIGINYNRCDNTYDGWGAHLWKDPGIPIPGVEWQKPMPPTGKSDFGVYWHADFAEFGGKGKVNYIIHKGDTKEQGGRDMSFDGKTVKEIWVLNGDRKIYTSLDDAKKARAENPCK</sequence>
<dbReference type="Gene3D" id="2.60.40.1110">
    <property type="match status" value="1"/>
</dbReference>
<evidence type="ECO:0000313" key="9">
    <source>
        <dbReference type="Proteomes" id="UP000267464"/>
    </source>
</evidence>
<evidence type="ECO:0000256" key="3">
    <source>
        <dbReference type="ARBA" id="ARBA00022801"/>
    </source>
</evidence>
<keyword evidence="2 6" id="KW-0732">Signal</keyword>
<dbReference type="InterPro" id="IPR005323">
    <property type="entry name" value="CBM41_pullulanase"/>
</dbReference>
<dbReference type="Proteomes" id="UP000267464">
    <property type="component" value="Unassembled WGS sequence"/>
</dbReference>
<feature type="chain" id="PRO_5018239960" evidence="6">
    <location>
        <begin position="45"/>
        <end position="166"/>
    </location>
</feature>
<dbReference type="AlphaFoldDB" id="A0A3N7IVX5"/>
<name>A0A3N7IVX5_9BURK</name>
<evidence type="ECO:0000256" key="1">
    <source>
        <dbReference type="ARBA" id="ARBA00008061"/>
    </source>
</evidence>
<evidence type="ECO:0000256" key="5">
    <source>
        <dbReference type="SAM" id="MobiDB-lite"/>
    </source>
</evidence>
<dbReference type="GO" id="GO:0016798">
    <property type="term" value="F:hydrolase activity, acting on glycosyl bonds"/>
    <property type="evidence" value="ECO:0007669"/>
    <property type="project" value="UniProtKB-KW"/>
</dbReference>
<dbReference type="GO" id="GO:0005975">
    <property type="term" value="P:carbohydrate metabolic process"/>
    <property type="evidence" value="ECO:0007669"/>
    <property type="project" value="InterPro"/>
</dbReference>
<keyword evidence="3" id="KW-0378">Hydrolase</keyword>
<organism evidence="8 9">
    <name type="scientific">Piscinibacter terrae</name>
    <dbReference type="NCBI Taxonomy" id="2496871"/>
    <lineage>
        <taxon>Bacteria</taxon>
        <taxon>Pseudomonadati</taxon>
        <taxon>Pseudomonadota</taxon>
        <taxon>Betaproteobacteria</taxon>
        <taxon>Burkholderiales</taxon>
        <taxon>Sphaerotilaceae</taxon>
        <taxon>Piscinibacter</taxon>
    </lineage>
</organism>
<proteinExistence type="inferred from homology"/>
<keyword evidence="9" id="KW-1185">Reference proteome</keyword>
<feature type="domain" description="Pullulanase carbohydrate-binding module 41" evidence="7">
    <location>
        <begin position="53"/>
        <end position="151"/>
    </location>
</feature>